<reference evidence="1" key="1">
    <citation type="journal article" date="2020" name="Phytopathology">
        <title>Genome sequence and comparative analysis of Colletotrichum gloeosporioides isolated from Liriodendron leaves.</title>
        <authorList>
            <person name="Fu F.F."/>
            <person name="Hao Z."/>
            <person name="Wang P."/>
            <person name="Lu Y."/>
            <person name="Xue L.J."/>
            <person name="Wei G."/>
            <person name="Tian Y."/>
            <person name="Baishi H."/>
            <person name="Xu H."/>
            <person name="Shi J."/>
            <person name="Cheng T."/>
            <person name="Wang G."/>
            <person name="Yi Y."/>
            <person name="Chen J."/>
        </authorList>
    </citation>
    <scope>NUCLEOTIDE SEQUENCE</scope>
    <source>
        <strain evidence="1">Lc1</strain>
    </source>
</reference>
<gene>
    <name evidence="1" type="ORF">GCG54_00009262</name>
</gene>
<protein>
    <submittedName>
        <fullName evidence="1">Uncharacterized protein</fullName>
    </submittedName>
</protein>
<comment type="caution">
    <text evidence="1">The sequence shown here is derived from an EMBL/GenBank/DDBJ whole genome shotgun (WGS) entry which is preliminary data.</text>
</comment>
<dbReference type="RefSeq" id="XP_045256455.1">
    <property type="nucleotide sequence ID" value="XM_045409210.1"/>
</dbReference>
<evidence type="ECO:0000313" key="2">
    <source>
        <dbReference type="Proteomes" id="UP000613401"/>
    </source>
</evidence>
<accession>A0A8H4C3V4</accession>
<dbReference type="PANTHER" id="PTHR40617:SF1">
    <property type="entry name" value="ATTH DOMAIN-CONTAINING PROTEIN-RELATED"/>
    <property type="match status" value="1"/>
</dbReference>
<dbReference type="AlphaFoldDB" id="A0A8H4C3V4"/>
<dbReference type="Proteomes" id="UP000613401">
    <property type="component" value="Unassembled WGS sequence"/>
</dbReference>
<name>A0A8H4C3V4_COLGL</name>
<dbReference type="GeneID" id="69016395"/>
<organism evidence="1 2">
    <name type="scientific">Colletotrichum gloeosporioides</name>
    <name type="common">Anthracnose fungus</name>
    <name type="synonym">Glomerella cingulata</name>
    <dbReference type="NCBI Taxonomy" id="474922"/>
    <lineage>
        <taxon>Eukaryota</taxon>
        <taxon>Fungi</taxon>
        <taxon>Dikarya</taxon>
        <taxon>Ascomycota</taxon>
        <taxon>Pezizomycotina</taxon>
        <taxon>Sordariomycetes</taxon>
        <taxon>Hypocreomycetidae</taxon>
        <taxon>Glomerellales</taxon>
        <taxon>Glomerellaceae</taxon>
        <taxon>Colletotrichum</taxon>
        <taxon>Colletotrichum gloeosporioides species complex</taxon>
    </lineage>
</organism>
<dbReference type="PANTHER" id="PTHR40617">
    <property type="entry name" value="TERPENE CYCLASE ASQC"/>
    <property type="match status" value="1"/>
</dbReference>
<reference evidence="1" key="2">
    <citation type="submission" date="2020-03" db="EMBL/GenBank/DDBJ databases">
        <authorList>
            <person name="Fu F.-F."/>
            <person name="Chen J."/>
        </authorList>
    </citation>
    <scope>NUCLEOTIDE SEQUENCE</scope>
    <source>
        <strain evidence="1">Lc1</strain>
    </source>
</reference>
<dbReference type="InterPro" id="IPR053112">
    <property type="entry name" value="Fungal_Dehydratase/Hydratase"/>
</dbReference>
<dbReference type="EMBL" id="WVTB01000117">
    <property type="protein sequence ID" value="KAF3797291.1"/>
    <property type="molecule type" value="Genomic_DNA"/>
</dbReference>
<evidence type="ECO:0000313" key="1">
    <source>
        <dbReference type="EMBL" id="KAF3797291.1"/>
    </source>
</evidence>
<sequence length="196" mass="21255">MFTNASTSEHALEITWESTSKVLLNGGNAAFAFGPGFANSTAPPSPALSLHTVDPAASLTCYDHQQGAGAPQNWTWFQLHFPGSSTKASIWAYDFGSPSFDAYRFATIIVGEESQCVIPFNMEAGGGACGSWTLAKPNLVDPQSWTLNFENGDAQEVQFLRRKYMVPGSLVTRFTRGISMCLGVSWSRKGDSGLWR</sequence>
<proteinExistence type="predicted"/>
<dbReference type="SUPFAM" id="SSF159245">
    <property type="entry name" value="AttH-like"/>
    <property type="match status" value="1"/>
</dbReference>
<keyword evidence="2" id="KW-1185">Reference proteome</keyword>